<reference evidence="2 3" key="1">
    <citation type="submission" date="2016-03" db="EMBL/GenBank/DDBJ databases">
        <title>Comparative genomics of Rickettsiella.</title>
        <authorList>
            <person name="Chandler C."/>
            <person name="Wang Y."/>
        </authorList>
    </citation>
    <scope>NUCLEOTIDE SEQUENCE [LARGE SCALE GENOMIC DNA]</scope>
    <source>
        <strain evidence="2 3">RCFS May 2013</strain>
    </source>
</reference>
<dbReference type="EMBL" id="LUKY01000033">
    <property type="protein sequence ID" value="OIZ94382.1"/>
    <property type="molecule type" value="Genomic_DNA"/>
</dbReference>
<dbReference type="InterPro" id="IPR009327">
    <property type="entry name" value="Cupin_DUF985"/>
</dbReference>
<accession>A0A1J8NK09</accession>
<dbReference type="Gene3D" id="2.60.120.10">
    <property type="entry name" value="Jelly Rolls"/>
    <property type="match status" value="1"/>
</dbReference>
<sequence>MPTNKPDFLDRLRQNLESEVNSVPEKKTCFAEIIKSIESLDEITAERLIKHLDLKTIKGVTDEDGYFKEFVNTIVKNERESQTEIFYLLKGKQVSCLHSLGTTETWHWLDGKEISIFIFKAQGLEKITLSEKNPLHTIDKNTLFGAKITNLIDDNDYALVTCLCKPGFVPKHYCNPSKEEIYTLLKTYPEENQTIQELTPKISTTNKNIFQSIFQIFTCCIGVKKNEEQTPLINPSQTNR</sequence>
<keyword evidence="3" id="KW-1185">Reference proteome</keyword>
<dbReference type="InterPro" id="IPR014710">
    <property type="entry name" value="RmlC-like_jellyroll"/>
</dbReference>
<dbReference type="PANTHER" id="PTHR33387">
    <property type="entry name" value="RMLC-LIKE JELLY ROLL FOLD PROTEIN"/>
    <property type="match status" value="1"/>
</dbReference>
<evidence type="ECO:0000259" key="1">
    <source>
        <dbReference type="Pfam" id="PF06172"/>
    </source>
</evidence>
<comment type="caution">
    <text evidence="2">The sequence shown here is derived from an EMBL/GenBank/DDBJ whole genome shotgun (WGS) entry which is preliminary data.</text>
</comment>
<dbReference type="Proteomes" id="UP000183924">
    <property type="component" value="Unassembled WGS sequence"/>
</dbReference>
<protein>
    <recommendedName>
        <fullName evidence="1">DUF985 domain-containing protein</fullName>
    </recommendedName>
</protein>
<gene>
    <name evidence="2" type="ORF">A1D18_05960</name>
</gene>
<evidence type="ECO:0000313" key="2">
    <source>
        <dbReference type="EMBL" id="OIZ94382.1"/>
    </source>
</evidence>
<dbReference type="InterPro" id="IPR039935">
    <property type="entry name" value="YML079W-like"/>
</dbReference>
<dbReference type="InterPro" id="IPR011051">
    <property type="entry name" value="RmlC_Cupin_sf"/>
</dbReference>
<dbReference type="Pfam" id="PF06172">
    <property type="entry name" value="Cupin_5"/>
    <property type="match status" value="1"/>
</dbReference>
<dbReference type="OrthoDB" id="9798288at2"/>
<evidence type="ECO:0000313" key="3">
    <source>
        <dbReference type="Proteomes" id="UP000183924"/>
    </source>
</evidence>
<dbReference type="SUPFAM" id="SSF51182">
    <property type="entry name" value="RmlC-like cupins"/>
    <property type="match status" value="1"/>
</dbReference>
<organism evidence="2 3">
    <name type="scientific">Candidatus Rickettsiella isopodorum</name>
    <dbReference type="NCBI Taxonomy" id="1225476"/>
    <lineage>
        <taxon>Bacteria</taxon>
        <taxon>Pseudomonadati</taxon>
        <taxon>Pseudomonadota</taxon>
        <taxon>Gammaproteobacteria</taxon>
        <taxon>Legionellales</taxon>
        <taxon>Coxiellaceae</taxon>
        <taxon>Rickettsiella</taxon>
    </lineage>
</organism>
<dbReference type="STRING" id="1225476.A1D18_05960"/>
<dbReference type="RefSeq" id="WP_071662871.1">
    <property type="nucleotide sequence ID" value="NZ_LUKY01000033.1"/>
</dbReference>
<dbReference type="AlphaFoldDB" id="A0A1J8NK09"/>
<feature type="domain" description="DUF985" evidence="1">
    <location>
        <begin position="47"/>
        <end position="171"/>
    </location>
</feature>
<dbReference type="PANTHER" id="PTHR33387:SF3">
    <property type="entry name" value="DUF985 DOMAIN-CONTAINING PROTEIN"/>
    <property type="match status" value="1"/>
</dbReference>
<name>A0A1J8NK09_9COXI</name>
<proteinExistence type="predicted"/>